<accession>A0A833W0N2</accession>
<dbReference type="AlphaFoldDB" id="A0A833W0N2"/>
<dbReference type="Proteomes" id="UP000602510">
    <property type="component" value="Unassembled WGS sequence"/>
</dbReference>
<dbReference type="Gene3D" id="3.40.50.720">
    <property type="entry name" value="NAD(P)-binding Rossmann-like Domain"/>
    <property type="match status" value="1"/>
</dbReference>
<organism evidence="1 3">
    <name type="scientific">Phytophthora infestans</name>
    <name type="common">Potato late blight agent</name>
    <name type="synonym">Botrytis infestans</name>
    <dbReference type="NCBI Taxonomy" id="4787"/>
    <lineage>
        <taxon>Eukaryota</taxon>
        <taxon>Sar</taxon>
        <taxon>Stramenopiles</taxon>
        <taxon>Oomycota</taxon>
        <taxon>Peronosporomycetes</taxon>
        <taxon>Peronosporales</taxon>
        <taxon>Peronosporaceae</taxon>
        <taxon>Phytophthora</taxon>
    </lineage>
</organism>
<dbReference type="InterPro" id="IPR036291">
    <property type="entry name" value="NAD(P)-bd_dom_sf"/>
</dbReference>
<dbReference type="SUPFAM" id="SSF51735">
    <property type="entry name" value="NAD(P)-binding Rossmann-fold domains"/>
    <property type="match status" value="1"/>
</dbReference>
<name>A0A833W0N2_PHYIN</name>
<dbReference type="EMBL" id="WSZM01000252">
    <property type="protein sequence ID" value="KAF4037054.1"/>
    <property type="molecule type" value="Genomic_DNA"/>
</dbReference>
<dbReference type="EMBL" id="JAACNO010002717">
    <property type="protein sequence ID" value="KAF4131584.1"/>
    <property type="molecule type" value="Genomic_DNA"/>
</dbReference>
<evidence type="ECO:0000313" key="2">
    <source>
        <dbReference type="EMBL" id="KAF4131584.1"/>
    </source>
</evidence>
<proteinExistence type="predicted"/>
<gene>
    <name evidence="1" type="ORF">GN244_ATG10904</name>
    <name evidence="2" type="ORF">GN958_ATG19228</name>
</gene>
<evidence type="ECO:0000313" key="3">
    <source>
        <dbReference type="Proteomes" id="UP000602510"/>
    </source>
</evidence>
<dbReference type="Proteomes" id="UP000704712">
    <property type="component" value="Unassembled WGS sequence"/>
</dbReference>
<reference evidence="1" key="1">
    <citation type="submission" date="2020-04" db="EMBL/GenBank/DDBJ databases">
        <title>Hybrid Assembly of Korean Phytophthora infestans isolates.</title>
        <authorList>
            <person name="Prokchorchik M."/>
            <person name="Lee Y."/>
            <person name="Seo J."/>
            <person name="Cho J.-H."/>
            <person name="Park Y.-E."/>
            <person name="Jang D.-C."/>
            <person name="Im J.-S."/>
            <person name="Choi J.-G."/>
            <person name="Park H.-J."/>
            <person name="Lee G.-B."/>
            <person name="Lee Y.-G."/>
            <person name="Hong S.-Y."/>
            <person name="Cho K."/>
            <person name="Sohn K.H."/>
        </authorList>
    </citation>
    <scope>NUCLEOTIDE SEQUENCE</scope>
    <source>
        <strain evidence="1">KR_1_A1</strain>
        <strain evidence="2">KR_2_A2</strain>
    </source>
</reference>
<comment type="caution">
    <text evidence="1">The sequence shown here is derived from an EMBL/GenBank/DDBJ whole genome shotgun (WGS) entry which is preliminary data.</text>
</comment>
<dbReference type="InterPro" id="IPR051604">
    <property type="entry name" value="Ergot_Alk_Oxidoreductase"/>
</dbReference>
<evidence type="ECO:0000313" key="1">
    <source>
        <dbReference type="EMBL" id="KAF4037054.1"/>
    </source>
</evidence>
<keyword evidence="3" id="KW-1185">Reference proteome</keyword>
<dbReference type="PANTHER" id="PTHR43162:SF1">
    <property type="entry name" value="PRESTALK A DIFFERENTIATION PROTEIN A"/>
    <property type="match status" value="1"/>
</dbReference>
<sequence>MLTFLLPVTRRSLSFACSLLHFTSSLSPAHSPPIQFLISSKCRDLERSLRLHCPSLLASHQHESIPDWSDPKDLQEALGRCDGAILAASGCGGDAINLPSNSTDEWLRCEQSLATLVSKDHRIVKLSWTEGFVGERSPSAVGRANWSLEEELKGKFGGGMNCLTIVRAPTGMDAFLRGRLFDLVCGRTLSMSVKRGRIAFVHPLDVAESLSALLEKETRGENEGLYKLSGPEALTFEEVAKVLSEGVGDKVSYSNFPLWAVQPARWVRGVPGDVIEEELGVIRALEAGAQKGVESSVMEKLLGHKPRTFREFVAENSDAWPRTNPL</sequence>
<dbReference type="PANTHER" id="PTHR43162">
    <property type="match status" value="1"/>
</dbReference>
<evidence type="ECO:0008006" key="4">
    <source>
        <dbReference type="Google" id="ProtNLM"/>
    </source>
</evidence>
<protein>
    <recommendedName>
        <fullName evidence="4">NAD(P)-binding domain-containing protein</fullName>
    </recommendedName>
</protein>